<evidence type="ECO:0000313" key="1">
    <source>
        <dbReference type="EMBL" id="EON68933.1"/>
    </source>
</evidence>
<dbReference type="EMBL" id="JH767603">
    <property type="protein sequence ID" value="EON68933.1"/>
    <property type="molecule type" value="Genomic_DNA"/>
</dbReference>
<sequence>MHCECGSTSTYDGPFSTPRSVKQTYAELVDPSSKGSEEYDWGSIVGEYSMRALTFDKDRLPALSAVARRLQPRMGTYLAGLWLEQLPHSLLWTFYHDKWDAENNRVGDTERGPTRRPATNIPPTWSWTSVEDVVVRLPSDAHNTEDKVRIIDAGTTPLLADPFGAVKDGFIKLAGVLIPSRLRYEVEAGPCAAAVRYTLEIGHTEVPFVPDVTLSEGSSHIPSGQILHCIYLSHHRHNIEQAVMSLVLRCCDPVNGVYQRLGTLESEAATAAWYDGICESVITLV</sequence>
<dbReference type="AlphaFoldDB" id="R7Z4A1"/>
<evidence type="ECO:0008006" key="3">
    <source>
        <dbReference type="Google" id="ProtNLM"/>
    </source>
</evidence>
<evidence type="ECO:0000313" key="2">
    <source>
        <dbReference type="Proteomes" id="UP000016924"/>
    </source>
</evidence>
<dbReference type="PANTHER" id="PTHR33112">
    <property type="entry name" value="DOMAIN PROTEIN, PUTATIVE-RELATED"/>
    <property type="match status" value="1"/>
</dbReference>
<dbReference type="RefSeq" id="XP_007784250.1">
    <property type="nucleotide sequence ID" value="XM_007786060.1"/>
</dbReference>
<proteinExistence type="predicted"/>
<organism evidence="1 2">
    <name type="scientific">Coniosporium apollinis (strain CBS 100218)</name>
    <name type="common">Rock-inhabiting black yeast</name>
    <dbReference type="NCBI Taxonomy" id="1168221"/>
    <lineage>
        <taxon>Eukaryota</taxon>
        <taxon>Fungi</taxon>
        <taxon>Dikarya</taxon>
        <taxon>Ascomycota</taxon>
        <taxon>Pezizomycotina</taxon>
        <taxon>Dothideomycetes</taxon>
        <taxon>Dothideomycetes incertae sedis</taxon>
        <taxon>Coniosporium</taxon>
    </lineage>
</organism>
<dbReference type="PANTHER" id="PTHR33112:SF16">
    <property type="entry name" value="HETEROKARYON INCOMPATIBILITY DOMAIN-CONTAINING PROTEIN"/>
    <property type="match status" value="1"/>
</dbReference>
<keyword evidence="2" id="KW-1185">Reference proteome</keyword>
<dbReference type="GeneID" id="19905502"/>
<dbReference type="Proteomes" id="UP000016924">
    <property type="component" value="Unassembled WGS sequence"/>
</dbReference>
<dbReference type="OrthoDB" id="5362512at2759"/>
<dbReference type="STRING" id="1168221.R7Z4A1"/>
<accession>R7Z4A1</accession>
<gene>
    <name evidence="1" type="ORF">W97_08191</name>
</gene>
<dbReference type="HOGENOM" id="CLU_976634_0_0_1"/>
<protein>
    <recommendedName>
        <fullName evidence="3">Heterokaryon incompatibility domain-containing protein</fullName>
    </recommendedName>
</protein>
<dbReference type="OMA" id="DHATERE"/>
<name>R7Z4A1_CONA1</name>
<reference evidence="2" key="1">
    <citation type="submission" date="2012-06" db="EMBL/GenBank/DDBJ databases">
        <title>The genome sequence of Coniosporium apollinis CBS 100218.</title>
        <authorList>
            <consortium name="The Broad Institute Genome Sequencing Platform"/>
            <person name="Cuomo C."/>
            <person name="Gorbushina A."/>
            <person name="Noack S."/>
            <person name="Walker B."/>
            <person name="Young S.K."/>
            <person name="Zeng Q."/>
            <person name="Gargeya S."/>
            <person name="Fitzgerald M."/>
            <person name="Haas B."/>
            <person name="Abouelleil A."/>
            <person name="Alvarado L."/>
            <person name="Arachchi H.M."/>
            <person name="Berlin A.M."/>
            <person name="Chapman S.B."/>
            <person name="Goldberg J."/>
            <person name="Griggs A."/>
            <person name="Gujja S."/>
            <person name="Hansen M."/>
            <person name="Howarth C."/>
            <person name="Imamovic A."/>
            <person name="Larimer J."/>
            <person name="McCowan C."/>
            <person name="Montmayeur A."/>
            <person name="Murphy C."/>
            <person name="Neiman D."/>
            <person name="Pearson M."/>
            <person name="Priest M."/>
            <person name="Roberts A."/>
            <person name="Saif S."/>
            <person name="Shea T."/>
            <person name="Sisk P."/>
            <person name="Sykes S."/>
            <person name="Wortman J."/>
            <person name="Nusbaum C."/>
            <person name="Birren B."/>
        </authorList>
    </citation>
    <scope>NUCLEOTIDE SEQUENCE [LARGE SCALE GENOMIC DNA]</scope>
    <source>
        <strain evidence="2">CBS 100218</strain>
    </source>
</reference>